<gene>
    <name evidence="3" type="ORF">IMF22_20430</name>
</gene>
<dbReference type="GO" id="GO:0008168">
    <property type="term" value="F:methyltransferase activity"/>
    <property type="evidence" value="ECO:0007669"/>
    <property type="project" value="UniProtKB-KW"/>
</dbReference>
<dbReference type="PANTHER" id="PTHR12350">
    <property type="entry name" value="HISTONE-LYSINE N-METHYLTRANSFERASE-RELATED"/>
    <property type="match status" value="1"/>
</dbReference>
<dbReference type="PROSITE" id="PS50868">
    <property type="entry name" value="POST_SET"/>
    <property type="match status" value="1"/>
</dbReference>
<keyword evidence="1 3" id="KW-0808">Transferase</keyword>
<dbReference type="InterPro" id="IPR003616">
    <property type="entry name" value="Post-SET_dom"/>
</dbReference>
<dbReference type="PANTHER" id="PTHR12350:SF19">
    <property type="entry name" value="SET DOMAIN-CONTAINING PROTEIN"/>
    <property type="match status" value="1"/>
</dbReference>
<organism evidence="3 4">
    <name type="scientific">Pseudomonas poae</name>
    <dbReference type="NCBI Taxonomy" id="200451"/>
    <lineage>
        <taxon>Bacteria</taxon>
        <taxon>Pseudomonadati</taxon>
        <taxon>Pseudomonadota</taxon>
        <taxon>Gammaproteobacteria</taxon>
        <taxon>Pseudomonadales</taxon>
        <taxon>Pseudomonadaceae</taxon>
        <taxon>Pseudomonas</taxon>
    </lineage>
</organism>
<evidence type="ECO:0000256" key="1">
    <source>
        <dbReference type="ARBA" id="ARBA00022679"/>
    </source>
</evidence>
<dbReference type="GO" id="GO:0032259">
    <property type="term" value="P:methylation"/>
    <property type="evidence" value="ECO:0007669"/>
    <property type="project" value="UniProtKB-KW"/>
</dbReference>
<evidence type="ECO:0000259" key="2">
    <source>
        <dbReference type="PROSITE" id="PS50868"/>
    </source>
</evidence>
<dbReference type="RefSeq" id="WP_197625552.1">
    <property type="nucleotide sequence ID" value="NZ_CP063073.1"/>
</dbReference>
<dbReference type="Proteomes" id="UP000594923">
    <property type="component" value="Chromosome"/>
</dbReference>
<protein>
    <submittedName>
        <fullName evidence="3">SET domain-containing protein-lysine N-methyltransferase</fullName>
    </submittedName>
</protein>
<name>A0A7M1KC52_9PSED</name>
<dbReference type="EMBL" id="CP063073">
    <property type="protein sequence ID" value="QOQ73855.1"/>
    <property type="molecule type" value="Genomic_DNA"/>
</dbReference>
<dbReference type="SUPFAM" id="SSF82199">
    <property type="entry name" value="SET domain"/>
    <property type="match status" value="1"/>
</dbReference>
<sequence>MKTQAKDKAAGTDDDCLYPFATTLAECGYPSTRQFELVRDEKGEAMGIKSRVAFDSRTLIAKVFGYALSERRLHTFQISARIRLYDPWVCGQLQHSCEPNVYFDTSYLELWSVMPIAADTWLTIDYATTGDVLPRQFACECASPNCRGWIKGPEEQLSPEGQRFLEQRDRDKRD</sequence>
<evidence type="ECO:0000313" key="4">
    <source>
        <dbReference type="Proteomes" id="UP000594923"/>
    </source>
</evidence>
<dbReference type="InterPro" id="IPR046341">
    <property type="entry name" value="SET_dom_sf"/>
</dbReference>
<proteinExistence type="predicted"/>
<evidence type="ECO:0000313" key="3">
    <source>
        <dbReference type="EMBL" id="QOQ73855.1"/>
    </source>
</evidence>
<feature type="domain" description="Post-SET" evidence="2">
    <location>
        <begin position="135"/>
        <end position="151"/>
    </location>
</feature>
<keyword evidence="3" id="KW-0489">Methyltransferase</keyword>
<dbReference type="InterPro" id="IPR053201">
    <property type="entry name" value="Flavunoidine_N-MTase"/>
</dbReference>
<accession>A0A7M1KC52</accession>
<dbReference type="Gene3D" id="2.170.270.10">
    <property type="entry name" value="SET domain"/>
    <property type="match status" value="1"/>
</dbReference>
<dbReference type="AlphaFoldDB" id="A0A7M1KC52"/>
<reference evidence="3 4" key="1">
    <citation type="submission" date="2020-10" db="EMBL/GenBank/DDBJ databases">
        <title>High quality whole genome sequence of Pseudomonas poae PMA22.</title>
        <authorList>
            <person name="Hernandez J.G."/>
            <person name="Rodriguez P."/>
            <person name="Cuevas C."/>
            <person name="de la Calle F."/>
            <person name="Galan B."/>
            <person name="Garcia J.L."/>
        </authorList>
    </citation>
    <scope>NUCLEOTIDE SEQUENCE [LARGE SCALE GENOMIC DNA]</scope>
    <source>
        <strain evidence="3 4">PMA22</strain>
    </source>
</reference>